<organism evidence="2 4">
    <name type="scientific">Piscirickettsia salmonis</name>
    <dbReference type="NCBI Taxonomy" id="1238"/>
    <lineage>
        <taxon>Bacteria</taxon>
        <taxon>Pseudomonadati</taxon>
        <taxon>Pseudomonadota</taxon>
        <taxon>Gammaproteobacteria</taxon>
        <taxon>Thiotrichales</taxon>
        <taxon>Piscirickettsiaceae</taxon>
        <taxon>Piscirickettsia</taxon>
    </lineage>
</organism>
<geneLocation type="plasmid" evidence="3 4">
    <name>unnamed1</name>
</geneLocation>
<name>A0A9Q5VH26_PISSA</name>
<accession>A0A9Q5VH26</accession>
<dbReference type="RefSeq" id="WP_016212008.1">
    <property type="nucleotide sequence ID" value="NZ_CP012413.1"/>
</dbReference>
<evidence type="ECO:0008006" key="5">
    <source>
        <dbReference type="Google" id="ProtNLM"/>
    </source>
</evidence>
<evidence type="ECO:0000313" key="2">
    <source>
        <dbReference type="EMBL" id="QGO04755.1"/>
    </source>
</evidence>
<feature type="chain" id="PRO_5042435698" description="Lipoprotein" evidence="1">
    <location>
        <begin position="27"/>
        <end position="232"/>
    </location>
</feature>
<dbReference type="AlphaFoldDB" id="A0A9Q5VH26"/>
<evidence type="ECO:0000256" key="1">
    <source>
        <dbReference type="SAM" id="SignalP"/>
    </source>
</evidence>
<dbReference type="EMBL" id="CP038909">
    <property type="protein sequence ID" value="QGO07622.1"/>
    <property type="molecule type" value="Genomic_DNA"/>
</dbReference>
<feature type="signal peptide" evidence="1">
    <location>
        <begin position="1"/>
        <end position="26"/>
    </location>
</feature>
<dbReference type="PROSITE" id="PS51257">
    <property type="entry name" value="PROKAR_LIPOPROTEIN"/>
    <property type="match status" value="1"/>
</dbReference>
<dbReference type="EMBL" id="CP038908">
    <property type="protein sequence ID" value="QGO04755.1"/>
    <property type="molecule type" value="Genomic_DNA"/>
</dbReference>
<dbReference type="GeneID" id="66739573"/>
<gene>
    <name evidence="2" type="ORF">Psal009_00627</name>
    <name evidence="3" type="ORF">Psal009_03581</name>
</gene>
<evidence type="ECO:0000313" key="3">
    <source>
        <dbReference type="EMBL" id="QGO07622.1"/>
    </source>
</evidence>
<proteinExistence type="predicted"/>
<keyword evidence="4" id="KW-1185">Reference proteome</keyword>
<dbReference type="Proteomes" id="UP000422232">
    <property type="component" value="Plasmid unnamed1"/>
</dbReference>
<evidence type="ECO:0000313" key="4">
    <source>
        <dbReference type="Proteomes" id="UP000422232"/>
    </source>
</evidence>
<protein>
    <recommendedName>
        <fullName evidence="5">Lipoprotein</fullName>
    </recommendedName>
</protein>
<sequence length="232" mass="26117">MLKKNKSTSFVIGLALSLSFACYANALTEAEFKATKLPYSVMAYSNQYAHEYGLDASKAIDLPKGLEAIKLILYKEHIKGDEVLLPQDIYRCSAELYVDKSLSLYWPGNYPKVDKVGDRGLQKAQVSTVQLKRKGEYWVPGPYASMLYDSYDQTIKPNLAKINLGFFGCNYIPSRYTAVKDGLAIWLERKGGHNYAAIGQSEAEISSKDFYIFKLPQKLVNNYLPYARMAAN</sequence>
<dbReference type="Proteomes" id="UP000422232">
    <property type="component" value="Chromosome"/>
</dbReference>
<keyword evidence="3" id="KW-0614">Plasmid</keyword>
<reference evidence="2 4" key="1">
    <citation type="submission" date="2019-04" db="EMBL/GenBank/DDBJ databases">
        <title>Complete genome sequencing of Piscirickettsia salmonis strain Psal-009.</title>
        <authorList>
            <person name="Schober I."/>
            <person name="Bunk B."/>
            <person name="Sproer C."/>
            <person name="Carril G.P."/>
            <person name="Riedel T."/>
            <person name="Flores-Herrera P.A."/>
            <person name="Nourdin-Galindo G."/>
            <person name="Marshall S.H."/>
            <person name="Overmann J."/>
        </authorList>
    </citation>
    <scope>NUCLEOTIDE SEQUENCE [LARGE SCALE GENOMIC DNA]</scope>
    <source>
        <strain evidence="2 4">Psal-009</strain>
        <plasmid evidence="3 4">unnamed1</plasmid>
    </source>
</reference>
<keyword evidence="1" id="KW-0732">Signal</keyword>